<dbReference type="RefSeq" id="XP_007867927.1">
    <property type="nucleotide sequence ID" value="XM_007869736.1"/>
</dbReference>
<dbReference type="EMBL" id="KB469305">
    <property type="protein sequence ID" value="EPQ53617.1"/>
    <property type="molecule type" value="Genomic_DNA"/>
</dbReference>
<dbReference type="OrthoDB" id="4230923at2759"/>
<evidence type="ECO:0000313" key="3">
    <source>
        <dbReference type="Proteomes" id="UP000030669"/>
    </source>
</evidence>
<dbReference type="GeneID" id="19307531"/>
<protein>
    <submittedName>
        <fullName evidence="2">Uncharacterized protein</fullName>
    </submittedName>
</protein>
<dbReference type="KEGG" id="gtr:GLOTRDRAFT_63229"/>
<keyword evidence="3" id="KW-1185">Reference proteome</keyword>
<feature type="region of interest" description="Disordered" evidence="1">
    <location>
        <begin position="71"/>
        <end position="91"/>
    </location>
</feature>
<evidence type="ECO:0000313" key="2">
    <source>
        <dbReference type="EMBL" id="EPQ53617.1"/>
    </source>
</evidence>
<gene>
    <name evidence="2" type="ORF">GLOTRDRAFT_63229</name>
</gene>
<dbReference type="STRING" id="670483.S7Q255"/>
<proteinExistence type="predicted"/>
<evidence type="ECO:0000256" key="1">
    <source>
        <dbReference type="SAM" id="MobiDB-lite"/>
    </source>
</evidence>
<name>S7Q255_GLOTA</name>
<dbReference type="Proteomes" id="UP000030669">
    <property type="component" value="Unassembled WGS sequence"/>
</dbReference>
<dbReference type="AlphaFoldDB" id="S7Q255"/>
<accession>S7Q255</accession>
<sequence>MVYCTNCHTTDHASWNRDCPVFRRECERLDIRRPENSLPYFVTDEAWTQTMCIPLTSALNPSLRRSVPLDTLLKTQQPIPRRDHSMSSQRS</sequence>
<dbReference type="HOGENOM" id="CLU_2432842_0_0_1"/>
<reference evidence="2 3" key="1">
    <citation type="journal article" date="2012" name="Science">
        <title>The Paleozoic origin of enzymatic lignin decomposition reconstructed from 31 fungal genomes.</title>
        <authorList>
            <person name="Floudas D."/>
            <person name="Binder M."/>
            <person name="Riley R."/>
            <person name="Barry K."/>
            <person name="Blanchette R.A."/>
            <person name="Henrissat B."/>
            <person name="Martinez A.T."/>
            <person name="Otillar R."/>
            <person name="Spatafora J.W."/>
            <person name="Yadav J.S."/>
            <person name="Aerts A."/>
            <person name="Benoit I."/>
            <person name="Boyd A."/>
            <person name="Carlson A."/>
            <person name="Copeland A."/>
            <person name="Coutinho P.M."/>
            <person name="de Vries R.P."/>
            <person name="Ferreira P."/>
            <person name="Findley K."/>
            <person name="Foster B."/>
            <person name="Gaskell J."/>
            <person name="Glotzer D."/>
            <person name="Gorecki P."/>
            <person name="Heitman J."/>
            <person name="Hesse C."/>
            <person name="Hori C."/>
            <person name="Igarashi K."/>
            <person name="Jurgens J.A."/>
            <person name="Kallen N."/>
            <person name="Kersten P."/>
            <person name="Kohler A."/>
            <person name="Kuees U."/>
            <person name="Kumar T.K.A."/>
            <person name="Kuo A."/>
            <person name="LaButti K."/>
            <person name="Larrondo L.F."/>
            <person name="Lindquist E."/>
            <person name="Ling A."/>
            <person name="Lombard V."/>
            <person name="Lucas S."/>
            <person name="Lundell T."/>
            <person name="Martin R."/>
            <person name="McLaughlin D.J."/>
            <person name="Morgenstern I."/>
            <person name="Morin E."/>
            <person name="Murat C."/>
            <person name="Nagy L.G."/>
            <person name="Nolan M."/>
            <person name="Ohm R.A."/>
            <person name="Patyshakuliyeva A."/>
            <person name="Rokas A."/>
            <person name="Ruiz-Duenas F.J."/>
            <person name="Sabat G."/>
            <person name="Salamov A."/>
            <person name="Samejima M."/>
            <person name="Schmutz J."/>
            <person name="Slot J.C."/>
            <person name="St John F."/>
            <person name="Stenlid J."/>
            <person name="Sun H."/>
            <person name="Sun S."/>
            <person name="Syed K."/>
            <person name="Tsang A."/>
            <person name="Wiebenga A."/>
            <person name="Young D."/>
            <person name="Pisabarro A."/>
            <person name="Eastwood D.C."/>
            <person name="Martin F."/>
            <person name="Cullen D."/>
            <person name="Grigoriev I.V."/>
            <person name="Hibbett D.S."/>
        </authorList>
    </citation>
    <scope>NUCLEOTIDE SEQUENCE [LARGE SCALE GENOMIC DNA]</scope>
    <source>
        <strain evidence="2 3">ATCC 11539</strain>
    </source>
</reference>
<feature type="non-terminal residue" evidence="2">
    <location>
        <position position="91"/>
    </location>
</feature>
<organism evidence="2 3">
    <name type="scientific">Gloeophyllum trabeum (strain ATCC 11539 / FP-39264 / Madison 617)</name>
    <name type="common">Brown rot fungus</name>
    <dbReference type="NCBI Taxonomy" id="670483"/>
    <lineage>
        <taxon>Eukaryota</taxon>
        <taxon>Fungi</taxon>
        <taxon>Dikarya</taxon>
        <taxon>Basidiomycota</taxon>
        <taxon>Agaricomycotina</taxon>
        <taxon>Agaricomycetes</taxon>
        <taxon>Gloeophyllales</taxon>
        <taxon>Gloeophyllaceae</taxon>
        <taxon>Gloeophyllum</taxon>
    </lineage>
</organism>